<evidence type="ECO:0000313" key="4">
    <source>
        <dbReference type="EMBL" id="MQY08477.1"/>
    </source>
</evidence>
<dbReference type="SUPFAM" id="SSF52540">
    <property type="entry name" value="P-loop containing nucleoside triphosphate hydrolases"/>
    <property type="match status" value="1"/>
</dbReference>
<feature type="domain" description="NACHT" evidence="3">
    <location>
        <begin position="278"/>
        <end position="614"/>
    </location>
</feature>
<name>A0A7K0C4U9_9ACTN</name>
<dbReference type="InterPro" id="IPR027417">
    <property type="entry name" value="P-loop_NTPase"/>
</dbReference>
<protein>
    <recommendedName>
        <fullName evidence="3">NACHT domain-containing protein</fullName>
    </recommendedName>
</protein>
<keyword evidence="1" id="KW-0547">Nucleotide-binding</keyword>
<keyword evidence="5" id="KW-1185">Reference proteome</keyword>
<dbReference type="InterPro" id="IPR007111">
    <property type="entry name" value="NACHT_NTPase"/>
</dbReference>
<dbReference type="InterPro" id="IPR054547">
    <property type="entry name" value="NNH1"/>
</dbReference>
<keyword evidence="2" id="KW-0067">ATP-binding</keyword>
<organism evidence="4 5">
    <name type="scientific">Actinomadura macrotermitis</name>
    <dbReference type="NCBI Taxonomy" id="2585200"/>
    <lineage>
        <taxon>Bacteria</taxon>
        <taxon>Bacillati</taxon>
        <taxon>Actinomycetota</taxon>
        <taxon>Actinomycetes</taxon>
        <taxon>Streptosporangiales</taxon>
        <taxon>Thermomonosporaceae</taxon>
        <taxon>Actinomadura</taxon>
    </lineage>
</organism>
<dbReference type="RefSeq" id="WP_328595238.1">
    <property type="nucleotide sequence ID" value="NZ_WEGH01000005.1"/>
</dbReference>
<dbReference type="InterPro" id="IPR032675">
    <property type="entry name" value="LRR_dom_sf"/>
</dbReference>
<evidence type="ECO:0000256" key="2">
    <source>
        <dbReference type="ARBA" id="ARBA00022840"/>
    </source>
</evidence>
<dbReference type="SUPFAM" id="SSF52058">
    <property type="entry name" value="L domain-like"/>
    <property type="match status" value="1"/>
</dbReference>
<proteinExistence type="predicted"/>
<dbReference type="PROSITE" id="PS50837">
    <property type="entry name" value="NACHT"/>
    <property type="match status" value="1"/>
</dbReference>
<dbReference type="PANTHER" id="PTHR46844">
    <property type="entry name" value="SLR5058 PROTEIN"/>
    <property type="match status" value="1"/>
</dbReference>
<sequence>MVESVALTVGKIVGIRAGGLWLAGRRDKGDRDKDLVELIQLRFPDRIHRRRAERQLDEIADSVAERVITLCGHEFGGLGENDKAAVLVDVADVLKAADLSDEALFAADAVPALLARRVLEADGRDRHGQLGEAGARLFEVVLEECCECLVQIVRQLPQFGPRASAEILTRLTGLADEVAGMLARLPARTLDAPQGTADDEEFGRRYLRHVSETLDTIELFGVRIERYRPRTTLSVAYINLSVSTETEERKEAFAAWRSGEREPEQSTVRVETALGRNRLLLIRGEAGAGKSTLLRWLAVSAVRGAYTGDLAEWNGCTPFLIKLRSHAGRPLPAPERFLDGVADPIAGLMPPGWVHRRLATGRAVLLIDGIDELPAGQRQSVRTWLRGLLSAYPEIRVVVTSRPAAASGRWLADEGFATAFLERMGPADIKALISHWHEAMRDHPDLPCAAEKLPGYEAALLSRLEAAPHLRVLAGSPLLAAMLCALNLDRATQLPRDRMGIYAAALELLLERRDAERDIPSSLEVPLEREQKIQILQDLAWRTSTTGRTELPKNVALRRVEERLKSMPRVTAPAEQVLEHLLQRSGVLREPVPGRIDFVHRTVQEYLTAKQAAEDGDLEPLIENAHRDQWRETVVMAAGHANAPLRRELIAGLLHRAAAEPRRARTLKLLLAACLETLPTIPPELAAEVDACVDSLIPPRDLASARSLASAGETVLARLPRSLEGLSVAAARATVRTAWLVNGPAALALLEGYASDSRPEVQEELIEGWAYSDPEEYARRVLSDAPLVHGRVTPPSRAVLPYLRLLNRIERLKLRYVETPDTDFLSGVRPLTHLDILGRRGSVSPSGLFGHANSLKELYLYTEEIVGGYDFLYGLPRLEKLSITGQQFAAINFIEGLPKLIHLVLSSLDMVTDYRPLVGQTALVSLSLFDCKNLFSLDVLPPLDRLEALYLPSSRLESDAESIMSAAPNLKSLNLIGADWGGGLAGFAGTGLLKLHIGDNPNIRDIAPLAMCERLEELSVNNTQVEELPRFTSPRLRSLDLRDCERITDLSPLADVRGIRELYIGGIADGVDLAPLAANDRLTVYISHDQIIENGEALGRRLRVYGTS</sequence>
<dbReference type="AlphaFoldDB" id="A0A7K0C4U9"/>
<dbReference type="EMBL" id="WEGH01000005">
    <property type="protein sequence ID" value="MQY08477.1"/>
    <property type="molecule type" value="Genomic_DNA"/>
</dbReference>
<comment type="caution">
    <text evidence="4">The sequence shown here is derived from an EMBL/GenBank/DDBJ whole genome shotgun (WGS) entry which is preliminary data.</text>
</comment>
<evidence type="ECO:0000259" key="3">
    <source>
        <dbReference type="PROSITE" id="PS50837"/>
    </source>
</evidence>
<dbReference type="Gene3D" id="3.80.10.10">
    <property type="entry name" value="Ribonuclease Inhibitor"/>
    <property type="match status" value="1"/>
</dbReference>
<gene>
    <name evidence="4" type="ORF">ACRB68_65860</name>
</gene>
<dbReference type="GO" id="GO:0005524">
    <property type="term" value="F:ATP binding"/>
    <property type="evidence" value="ECO:0007669"/>
    <property type="project" value="UniProtKB-KW"/>
</dbReference>
<reference evidence="4 5" key="1">
    <citation type="submission" date="2019-10" db="EMBL/GenBank/DDBJ databases">
        <title>Actinomadura rubteroloni sp. nov. and Actinomadura macrotermitis sp. nov., isolated from the gut of fungus growing-termite Macrotermes natalensis.</title>
        <authorList>
            <person name="Benndorf R."/>
            <person name="Martin K."/>
            <person name="Kuefner M."/>
            <person name="De Beer W."/>
            <person name="Kaster A.-K."/>
            <person name="Vollmers J."/>
            <person name="Poulsen M."/>
            <person name="Beemelmanns C."/>
        </authorList>
    </citation>
    <scope>NUCLEOTIDE SEQUENCE [LARGE SCALE GENOMIC DNA]</scope>
    <source>
        <strain evidence="4 5">RB68</strain>
    </source>
</reference>
<dbReference type="Proteomes" id="UP000487268">
    <property type="component" value="Unassembled WGS sequence"/>
</dbReference>
<dbReference type="PANTHER" id="PTHR46844:SF1">
    <property type="entry name" value="SLR5058 PROTEIN"/>
    <property type="match status" value="1"/>
</dbReference>
<dbReference type="Gene3D" id="3.40.50.300">
    <property type="entry name" value="P-loop containing nucleotide triphosphate hydrolases"/>
    <property type="match status" value="1"/>
</dbReference>
<accession>A0A7K0C4U9</accession>
<dbReference type="Pfam" id="PF22733">
    <property type="entry name" value="NNH1"/>
    <property type="match status" value="1"/>
</dbReference>
<evidence type="ECO:0000313" key="5">
    <source>
        <dbReference type="Proteomes" id="UP000487268"/>
    </source>
</evidence>
<dbReference type="Pfam" id="PF05729">
    <property type="entry name" value="NACHT"/>
    <property type="match status" value="1"/>
</dbReference>
<evidence type="ECO:0000256" key="1">
    <source>
        <dbReference type="ARBA" id="ARBA00022741"/>
    </source>
</evidence>